<comment type="caution">
    <text evidence="1">The sequence shown here is derived from an EMBL/GenBank/DDBJ whole genome shotgun (WGS) entry which is preliminary data.</text>
</comment>
<sequence>MDKDRFPDSPRRNDPKCDACLIGQYNACKYLALTGLGFQHGGLAEYMVTPERKLIKYDATIIPPDVAAVIQPIAVSWHATQVGHVEPGHSVLITGGGPIGLTTMFALKGHRAGKIVVSEPAANRRKLAASFGAEVFDPTGKSLEECIAELRKMSPKGAGFDRAFDCSGLPVTLRTGVGSLAVRGVFTNVAIWAKNHVEAKPMDITLSEKYVTGSICFVKSDFEQCVRAFEKGLIPIDQVKRIITSKVHLRDGVEKGLKHLIDDKQKEIKILFSAFDELID</sequence>
<dbReference type="EMBL" id="BSXS01002196">
    <property type="protein sequence ID" value="GME78433.1"/>
    <property type="molecule type" value="Genomic_DNA"/>
</dbReference>
<evidence type="ECO:0000313" key="1">
    <source>
        <dbReference type="EMBL" id="GME78433.1"/>
    </source>
</evidence>
<proteinExistence type="predicted"/>
<dbReference type="Proteomes" id="UP001165064">
    <property type="component" value="Unassembled WGS sequence"/>
</dbReference>
<protein>
    <submittedName>
        <fullName evidence="1">Unnamed protein product</fullName>
    </submittedName>
</protein>
<organism evidence="1 2">
    <name type="scientific">Ambrosiozyma monospora</name>
    <name type="common">Yeast</name>
    <name type="synonym">Endomycopsis monosporus</name>
    <dbReference type="NCBI Taxonomy" id="43982"/>
    <lineage>
        <taxon>Eukaryota</taxon>
        <taxon>Fungi</taxon>
        <taxon>Dikarya</taxon>
        <taxon>Ascomycota</taxon>
        <taxon>Saccharomycotina</taxon>
        <taxon>Pichiomycetes</taxon>
        <taxon>Pichiales</taxon>
        <taxon>Pichiaceae</taxon>
        <taxon>Ambrosiozyma</taxon>
    </lineage>
</organism>
<evidence type="ECO:0000313" key="2">
    <source>
        <dbReference type="Proteomes" id="UP001165064"/>
    </source>
</evidence>
<reference evidence="1" key="1">
    <citation type="submission" date="2023-04" db="EMBL/GenBank/DDBJ databases">
        <title>Ambrosiozyma monospora NBRC 10751.</title>
        <authorList>
            <person name="Ichikawa N."/>
            <person name="Sato H."/>
            <person name="Tonouchi N."/>
        </authorList>
    </citation>
    <scope>NUCLEOTIDE SEQUENCE</scope>
    <source>
        <strain evidence="1">NBRC 10751</strain>
    </source>
</reference>
<gene>
    <name evidence="1" type="ORF">Amon02_000344800</name>
</gene>
<name>A0ACB5T0F1_AMBMO</name>
<keyword evidence="2" id="KW-1185">Reference proteome</keyword>
<accession>A0ACB5T0F1</accession>